<dbReference type="PROSITE" id="PS52016">
    <property type="entry name" value="TONB_DEPENDENT_REC_3"/>
    <property type="match status" value="1"/>
</dbReference>
<evidence type="ECO:0000256" key="5">
    <source>
        <dbReference type="ARBA" id="ARBA00022692"/>
    </source>
</evidence>
<feature type="chain" id="PRO_5045926092" evidence="13">
    <location>
        <begin position="36"/>
        <end position="829"/>
    </location>
</feature>
<dbReference type="InterPro" id="IPR036942">
    <property type="entry name" value="Beta-barrel_TonB_sf"/>
</dbReference>
<keyword evidence="2 11" id="KW-0813">Transport</keyword>
<gene>
    <name evidence="16" type="ORF">WG900_05625</name>
</gene>
<keyword evidence="7" id="KW-0406">Ion transport</keyword>
<keyword evidence="8 12" id="KW-0798">TonB box</keyword>
<keyword evidence="3 11" id="KW-1134">Transmembrane beta strand</keyword>
<comment type="similarity">
    <text evidence="11 12">Belongs to the TonB-dependent receptor family.</text>
</comment>
<dbReference type="InterPro" id="IPR012910">
    <property type="entry name" value="Plug_dom"/>
</dbReference>
<dbReference type="RefSeq" id="WP_339965436.1">
    <property type="nucleotide sequence ID" value="NZ_JBBHJY010000002.1"/>
</dbReference>
<evidence type="ECO:0000256" key="1">
    <source>
        <dbReference type="ARBA" id="ARBA00004571"/>
    </source>
</evidence>
<keyword evidence="4" id="KW-0410">Iron transport</keyword>
<dbReference type="Pfam" id="PF00593">
    <property type="entry name" value="TonB_dep_Rec_b-barrel"/>
    <property type="match status" value="1"/>
</dbReference>
<keyword evidence="10 11" id="KW-0998">Cell outer membrane</keyword>
<dbReference type="SUPFAM" id="SSF56935">
    <property type="entry name" value="Porins"/>
    <property type="match status" value="1"/>
</dbReference>
<evidence type="ECO:0000256" key="6">
    <source>
        <dbReference type="ARBA" id="ARBA00023004"/>
    </source>
</evidence>
<dbReference type="EMBL" id="JBBHJY010000002">
    <property type="protein sequence ID" value="MEJ6009394.1"/>
    <property type="molecule type" value="Genomic_DNA"/>
</dbReference>
<evidence type="ECO:0000256" key="9">
    <source>
        <dbReference type="ARBA" id="ARBA00023136"/>
    </source>
</evidence>
<dbReference type="Pfam" id="PF07715">
    <property type="entry name" value="Plug"/>
    <property type="match status" value="1"/>
</dbReference>
<accession>A0ABU8S5Y8</accession>
<evidence type="ECO:0000256" key="4">
    <source>
        <dbReference type="ARBA" id="ARBA00022496"/>
    </source>
</evidence>
<keyword evidence="9 11" id="KW-0472">Membrane</keyword>
<name>A0ABU8S5Y8_9SPHN</name>
<evidence type="ECO:0000256" key="11">
    <source>
        <dbReference type="PROSITE-ProRule" id="PRU01360"/>
    </source>
</evidence>
<evidence type="ECO:0000259" key="15">
    <source>
        <dbReference type="Pfam" id="PF07715"/>
    </source>
</evidence>
<sequence length="829" mass="88497">MGGVKMGIVKNMGRNSLLRTVAVGALVCMPSVAFAQNAEPADAAAESSDGGLDVIVVQARKVNENLQNVPVAVTAFTGDELAKQNFQQLDNLAKFTPGLRMAGGAASPSAAVITLRGQVQTDILAALDPSVGTYVDGVYWARSYGLNSNLLDIESVQVLKGPQGTLFGRNTTGGAILINSKNPDMDDFEGSAAVSYGRFNELEATAVLNLPLVSDAIALRLAGSRTRRDGYTTNIAPSTVRTALGGATFMPHPAVVGPLTGQKYDGRDRWNVRAKLSVRPTETLELLFSGEVFDSNETASARYLSYVPARFVGTARSNYDIGNNASILTGRLLGSPTATAAADGFAALNSVVTTLGSDPNVASLNEAPNNAVRTTTLGLTGSLDVPWGQIKLITAYRRVQSDSILDVDGSPYPLYATGNVQDLKQYSGELQTTGKAFGDKLDFAVGLFYFKERGSDAYTARILSGLLPVYQNSYGFIDNDGMGIYGQGTWHISDALGFTGGIRYSVDDKGLESRNADYVIATGLTSCKLVAVTPYAGPEDPAPAPCAKTARNSFSGISYTLGLDYKLGDNTLLYAKVARGFRAGGHNFRARNSIDFVSFKPEIAMSYEAGIKTEMLDRHVRFNLAAYITNVDDIQRTAIIAVPPVPPATVSSVSTVLGNAGTARFKGFEAELVVKVVDGLTFSGSLGHVSPSYVSFADSTGDRRQERFVQVSNWQYSLAGDYTSNITSNIELSLHADYSWRSKTPSNEYNYSGNPDNAAIIAATTLPAMGLLGARIGLTFDERYEFAVWGRNLTNERGYNGALAVLPLGFIGAWRQEPVTYGLTAKVRF</sequence>
<evidence type="ECO:0000256" key="7">
    <source>
        <dbReference type="ARBA" id="ARBA00023065"/>
    </source>
</evidence>
<dbReference type="PANTHER" id="PTHR32552:SF81">
    <property type="entry name" value="TONB-DEPENDENT OUTER MEMBRANE RECEPTOR"/>
    <property type="match status" value="1"/>
</dbReference>
<dbReference type="PANTHER" id="PTHR32552">
    <property type="entry name" value="FERRICHROME IRON RECEPTOR-RELATED"/>
    <property type="match status" value="1"/>
</dbReference>
<dbReference type="Gene3D" id="2.40.170.20">
    <property type="entry name" value="TonB-dependent receptor, beta-barrel domain"/>
    <property type="match status" value="2"/>
</dbReference>
<keyword evidence="17" id="KW-1185">Reference proteome</keyword>
<comment type="caution">
    <text evidence="16">The sequence shown here is derived from an EMBL/GenBank/DDBJ whole genome shotgun (WGS) entry which is preliminary data.</text>
</comment>
<proteinExistence type="inferred from homology"/>
<evidence type="ECO:0000313" key="17">
    <source>
        <dbReference type="Proteomes" id="UP001379235"/>
    </source>
</evidence>
<keyword evidence="5 11" id="KW-0812">Transmembrane</keyword>
<keyword evidence="16" id="KW-0675">Receptor</keyword>
<evidence type="ECO:0000259" key="14">
    <source>
        <dbReference type="Pfam" id="PF00593"/>
    </source>
</evidence>
<keyword evidence="6" id="KW-0408">Iron</keyword>
<dbReference type="InterPro" id="IPR000531">
    <property type="entry name" value="Beta-barrel_TonB"/>
</dbReference>
<dbReference type="Proteomes" id="UP001379235">
    <property type="component" value="Unassembled WGS sequence"/>
</dbReference>
<evidence type="ECO:0000256" key="12">
    <source>
        <dbReference type="RuleBase" id="RU003357"/>
    </source>
</evidence>
<evidence type="ECO:0000256" key="3">
    <source>
        <dbReference type="ARBA" id="ARBA00022452"/>
    </source>
</evidence>
<feature type="domain" description="TonB-dependent receptor plug" evidence="15">
    <location>
        <begin position="66"/>
        <end position="175"/>
    </location>
</feature>
<evidence type="ECO:0000256" key="2">
    <source>
        <dbReference type="ARBA" id="ARBA00022448"/>
    </source>
</evidence>
<protein>
    <submittedName>
        <fullName evidence="16">TonB-dependent receptor</fullName>
    </submittedName>
</protein>
<evidence type="ECO:0000256" key="8">
    <source>
        <dbReference type="ARBA" id="ARBA00023077"/>
    </source>
</evidence>
<comment type="subcellular location">
    <subcellularLocation>
        <location evidence="1 11">Cell outer membrane</location>
        <topology evidence="1 11">Multi-pass membrane protein</topology>
    </subcellularLocation>
</comment>
<evidence type="ECO:0000256" key="10">
    <source>
        <dbReference type="ARBA" id="ARBA00023237"/>
    </source>
</evidence>
<feature type="domain" description="TonB-dependent receptor-like beta-barrel" evidence="14">
    <location>
        <begin position="341"/>
        <end position="793"/>
    </location>
</feature>
<reference evidence="16 17" key="1">
    <citation type="submission" date="2024-03" db="EMBL/GenBank/DDBJ databases">
        <authorList>
            <person name="Jo J.-H."/>
        </authorList>
    </citation>
    <scope>NUCLEOTIDE SEQUENCE [LARGE SCALE GENOMIC DNA]</scope>
    <source>
        <strain evidence="16 17">AS3R-12</strain>
    </source>
</reference>
<dbReference type="InterPro" id="IPR039426">
    <property type="entry name" value="TonB-dep_rcpt-like"/>
</dbReference>
<keyword evidence="13" id="KW-0732">Signal</keyword>
<organism evidence="16 17">
    <name type="scientific">Novosphingobium aquae</name>
    <dbReference type="NCBI Taxonomy" id="3133435"/>
    <lineage>
        <taxon>Bacteria</taxon>
        <taxon>Pseudomonadati</taxon>
        <taxon>Pseudomonadota</taxon>
        <taxon>Alphaproteobacteria</taxon>
        <taxon>Sphingomonadales</taxon>
        <taxon>Sphingomonadaceae</taxon>
        <taxon>Novosphingobium</taxon>
    </lineage>
</organism>
<feature type="signal peptide" evidence="13">
    <location>
        <begin position="1"/>
        <end position="35"/>
    </location>
</feature>
<evidence type="ECO:0000256" key="13">
    <source>
        <dbReference type="SAM" id="SignalP"/>
    </source>
</evidence>
<evidence type="ECO:0000313" key="16">
    <source>
        <dbReference type="EMBL" id="MEJ6009394.1"/>
    </source>
</evidence>